<dbReference type="EMBL" id="JABCKI010005722">
    <property type="protein sequence ID" value="KAG5639403.1"/>
    <property type="molecule type" value="Genomic_DNA"/>
</dbReference>
<feature type="domain" description="DUF1746" evidence="3">
    <location>
        <begin position="312"/>
        <end position="415"/>
    </location>
</feature>
<organism evidence="4 5">
    <name type="scientific">Sphagnurus paluster</name>
    <dbReference type="NCBI Taxonomy" id="117069"/>
    <lineage>
        <taxon>Eukaryota</taxon>
        <taxon>Fungi</taxon>
        <taxon>Dikarya</taxon>
        <taxon>Basidiomycota</taxon>
        <taxon>Agaricomycotina</taxon>
        <taxon>Agaricomycetes</taxon>
        <taxon>Agaricomycetidae</taxon>
        <taxon>Agaricales</taxon>
        <taxon>Tricholomatineae</taxon>
        <taxon>Lyophyllaceae</taxon>
        <taxon>Sphagnurus</taxon>
    </lineage>
</organism>
<dbReference type="GO" id="GO:0032933">
    <property type="term" value="P:SREBP signaling pathway"/>
    <property type="evidence" value="ECO:0007669"/>
    <property type="project" value="InterPro"/>
</dbReference>
<name>A0A9P7K6Y8_9AGAR</name>
<feature type="transmembrane region" description="Helical" evidence="2">
    <location>
        <begin position="70"/>
        <end position="91"/>
    </location>
</feature>
<feature type="transmembrane region" description="Helical" evidence="2">
    <location>
        <begin position="402"/>
        <end position="421"/>
    </location>
</feature>
<feature type="region of interest" description="Disordered" evidence="1">
    <location>
        <begin position="213"/>
        <end position="256"/>
    </location>
</feature>
<feature type="transmembrane region" description="Helical" evidence="2">
    <location>
        <begin position="37"/>
        <end position="58"/>
    </location>
</feature>
<keyword evidence="2" id="KW-1133">Transmembrane helix</keyword>
<keyword evidence="2" id="KW-0812">Transmembrane</keyword>
<evidence type="ECO:0000313" key="5">
    <source>
        <dbReference type="Proteomes" id="UP000717328"/>
    </source>
</evidence>
<feature type="region of interest" description="Disordered" evidence="1">
    <location>
        <begin position="494"/>
        <end position="519"/>
    </location>
</feature>
<evidence type="ECO:0000313" key="4">
    <source>
        <dbReference type="EMBL" id="KAG5639403.1"/>
    </source>
</evidence>
<comment type="caution">
    <text evidence="4">The sequence shown here is derived from an EMBL/GenBank/DDBJ whole genome shotgun (WGS) entry which is preliminary data.</text>
</comment>
<reference evidence="4" key="2">
    <citation type="submission" date="2021-10" db="EMBL/GenBank/DDBJ databases">
        <title>Phylogenomics reveals ancestral predisposition of the termite-cultivated fungus Termitomyces towards a domesticated lifestyle.</title>
        <authorList>
            <person name="Auxier B."/>
            <person name="Grum-Grzhimaylo A."/>
            <person name="Cardenas M.E."/>
            <person name="Lodge J.D."/>
            <person name="Laessoe T."/>
            <person name="Pedersen O."/>
            <person name="Smith M.E."/>
            <person name="Kuyper T.W."/>
            <person name="Franco-Molano E.A."/>
            <person name="Baroni T.J."/>
            <person name="Aanen D.K."/>
        </authorList>
    </citation>
    <scope>NUCLEOTIDE SEQUENCE</scope>
    <source>
        <strain evidence="4">D49</strain>
    </source>
</reference>
<accession>A0A9P7K6Y8</accession>
<dbReference type="GO" id="GO:0005783">
    <property type="term" value="C:endoplasmic reticulum"/>
    <property type="evidence" value="ECO:0007669"/>
    <property type="project" value="TreeGrafter"/>
</dbReference>
<keyword evidence="5" id="KW-1185">Reference proteome</keyword>
<feature type="transmembrane region" description="Helical" evidence="2">
    <location>
        <begin position="7"/>
        <end position="25"/>
    </location>
</feature>
<dbReference type="Pfam" id="PF08508">
    <property type="entry name" value="DUF1746"/>
    <property type="match status" value="1"/>
</dbReference>
<dbReference type="OrthoDB" id="3249582at2759"/>
<keyword evidence="2" id="KW-0472">Membrane</keyword>
<dbReference type="GO" id="GO:0044695">
    <property type="term" value="C:Dsc E3 ubiquitin ligase complex"/>
    <property type="evidence" value="ECO:0007669"/>
    <property type="project" value="InterPro"/>
</dbReference>
<evidence type="ECO:0000259" key="3">
    <source>
        <dbReference type="Pfam" id="PF08508"/>
    </source>
</evidence>
<reference evidence="4" key="1">
    <citation type="submission" date="2021-02" db="EMBL/GenBank/DDBJ databases">
        <authorList>
            <person name="Nieuwenhuis M."/>
            <person name="Van De Peppel L.J.J."/>
        </authorList>
    </citation>
    <scope>NUCLEOTIDE SEQUENCE</scope>
    <source>
        <strain evidence="4">D49</strain>
    </source>
</reference>
<dbReference type="AlphaFoldDB" id="A0A9P7K6Y8"/>
<evidence type="ECO:0000256" key="2">
    <source>
        <dbReference type="SAM" id="Phobius"/>
    </source>
</evidence>
<sequence length="559" mass="61570">MGVIIMSFLGIIFGGVLSIVLWFEVSSTVDMTSGDHVVFVIAGLVESFLFVASILGFVGAIVRKQVFVQIYAYFIYVHFLLNIGVAAYLLYLVTHFSSTAVVKACQEAIQNQQTKDQCTGLLKVARGVYVVMAAIVLLIELYAVLIVTRYVNQVKNEKQTARSSRLYNEEAFSLVAMGKGRYSALPSSHDLPLPSSYTADLGEEFDPYDGIPEPTRDIQRSSADGEASSHLDTVGYGGGTWTHSEISSEEKARLKERDSEMYQREQEEQDYIRNEILDSTTRTSPHPFSTGGQALESLPRQHHAQRQHIITSLDALCYQLHTLSFILSPSIWSFICRLISQFQCSPKDLDSVAPRSLRILFTTILALNLSSIWNHATKGATEGRAIVLDFVGMGYLPSKLQLLALDLLIIFLQLLLATIVYEASLLQNNTTPDTQDALLAIPNPSSSPATSPLSMFTSNPSTELSATSQRTKLYPNSTSSSYIVDLRLASIIERLRNPPPPPNANNSDGSLPLPNTTPWPLPAGMRMLVRASARMRREANEGTPTANRRIPGSLTTPES</sequence>
<dbReference type="InterPro" id="IPR013715">
    <property type="entry name" value="DUF1746"/>
</dbReference>
<protein>
    <recommendedName>
        <fullName evidence="3">DUF1746 domain-containing protein</fullName>
    </recommendedName>
</protein>
<feature type="region of interest" description="Disordered" evidence="1">
    <location>
        <begin position="443"/>
        <end position="470"/>
    </location>
</feature>
<dbReference type="PANTHER" id="PTHR39405:SF1">
    <property type="entry name" value="DSC E3 UBIQUITIN LIGASE COMPLEX SUBUNIT 4"/>
    <property type="match status" value="1"/>
</dbReference>
<feature type="region of interest" description="Disordered" evidence="1">
    <location>
        <begin position="535"/>
        <end position="559"/>
    </location>
</feature>
<gene>
    <name evidence="4" type="ORF">H0H81_002935</name>
</gene>
<dbReference type="Proteomes" id="UP000717328">
    <property type="component" value="Unassembled WGS sequence"/>
</dbReference>
<dbReference type="PANTHER" id="PTHR39405">
    <property type="entry name" value="DSC E3 UBIQUITIN LIGASE COMPLEX SUBUNIT 4"/>
    <property type="match status" value="1"/>
</dbReference>
<evidence type="ECO:0000256" key="1">
    <source>
        <dbReference type="SAM" id="MobiDB-lite"/>
    </source>
</evidence>
<dbReference type="InterPro" id="IPR038967">
    <property type="entry name" value="Dsc4-like"/>
</dbReference>
<feature type="compositionally biased region" description="Basic and acidic residues" evidence="1">
    <location>
        <begin position="246"/>
        <end position="256"/>
    </location>
</feature>
<feature type="transmembrane region" description="Helical" evidence="2">
    <location>
        <begin position="129"/>
        <end position="152"/>
    </location>
</feature>
<proteinExistence type="predicted"/>